<evidence type="ECO:0000256" key="3">
    <source>
        <dbReference type="ARBA" id="ARBA00023125"/>
    </source>
</evidence>
<gene>
    <name evidence="6" type="primary">dmlR_3</name>
    <name evidence="6" type="ORF">HC248_00924</name>
</gene>
<dbReference type="PROSITE" id="PS50931">
    <property type="entry name" value="HTH_LYSR"/>
    <property type="match status" value="1"/>
</dbReference>
<dbReference type="AlphaFoldDB" id="A0A6H2H6Y5"/>
<dbReference type="CDD" id="cd08422">
    <property type="entry name" value="PBP2_CrgA_like"/>
    <property type="match status" value="1"/>
</dbReference>
<dbReference type="Pfam" id="PF03466">
    <property type="entry name" value="LysR_substrate"/>
    <property type="match status" value="1"/>
</dbReference>
<evidence type="ECO:0000256" key="2">
    <source>
        <dbReference type="ARBA" id="ARBA00023015"/>
    </source>
</evidence>
<dbReference type="SUPFAM" id="SSF53850">
    <property type="entry name" value="Periplasmic binding protein-like II"/>
    <property type="match status" value="1"/>
</dbReference>
<dbReference type="RefSeq" id="WP_168921479.1">
    <property type="nucleotide sequence ID" value="NZ_CP051461.1"/>
</dbReference>
<dbReference type="GO" id="GO:0043565">
    <property type="term" value="F:sequence-specific DNA binding"/>
    <property type="evidence" value="ECO:0007669"/>
    <property type="project" value="TreeGrafter"/>
</dbReference>
<evidence type="ECO:0000259" key="5">
    <source>
        <dbReference type="PROSITE" id="PS50931"/>
    </source>
</evidence>
<dbReference type="Gene3D" id="3.40.190.290">
    <property type="match status" value="1"/>
</dbReference>
<reference evidence="6 7" key="1">
    <citation type="submission" date="2020-04" db="EMBL/GenBank/DDBJ databases">
        <title>Complete genome of a Psychrophilic, Marine, Gas Vacuolate Bacterium Polaromonas vacuolata KCTC 22033T.</title>
        <authorList>
            <person name="Hwang K."/>
            <person name="Kim K.M."/>
        </authorList>
    </citation>
    <scope>NUCLEOTIDE SEQUENCE [LARGE SCALE GENOMIC DNA]</scope>
    <source>
        <strain evidence="6 7">KCTC 22033</strain>
    </source>
</reference>
<comment type="similarity">
    <text evidence="1">Belongs to the LysR transcriptional regulatory family.</text>
</comment>
<dbReference type="PANTHER" id="PTHR30537">
    <property type="entry name" value="HTH-TYPE TRANSCRIPTIONAL REGULATOR"/>
    <property type="match status" value="1"/>
</dbReference>
<protein>
    <submittedName>
        <fullName evidence="6">HTH-type transcriptional regulator DmlR</fullName>
    </submittedName>
</protein>
<evidence type="ECO:0000256" key="4">
    <source>
        <dbReference type="ARBA" id="ARBA00023163"/>
    </source>
</evidence>
<dbReference type="Pfam" id="PF00126">
    <property type="entry name" value="HTH_1"/>
    <property type="match status" value="1"/>
</dbReference>
<dbReference type="GO" id="GO:0006351">
    <property type="term" value="P:DNA-templated transcription"/>
    <property type="evidence" value="ECO:0007669"/>
    <property type="project" value="TreeGrafter"/>
</dbReference>
<evidence type="ECO:0000313" key="7">
    <source>
        <dbReference type="Proteomes" id="UP000502041"/>
    </source>
</evidence>
<dbReference type="EMBL" id="CP051461">
    <property type="protein sequence ID" value="QJC55642.1"/>
    <property type="molecule type" value="Genomic_DNA"/>
</dbReference>
<dbReference type="GO" id="GO:0003700">
    <property type="term" value="F:DNA-binding transcription factor activity"/>
    <property type="evidence" value="ECO:0007669"/>
    <property type="project" value="InterPro"/>
</dbReference>
<accession>A0A6H2H6Y5</accession>
<dbReference type="SUPFAM" id="SSF46785">
    <property type="entry name" value="Winged helix' DNA-binding domain"/>
    <property type="match status" value="1"/>
</dbReference>
<dbReference type="KEGG" id="pvac:HC248_00924"/>
<organism evidence="6 7">
    <name type="scientific">Polaromonas vacuolata</name>
    <dbReference type="NCBI Taxonomy" id="37448"/>
    <lineage>
        <taxon>Bacteria</taxon>
        <taxon>Pseudomonadati</taxon>
        <taxon>Pseudomonadota</taxon>
        <taxon>Betaproteobacteria</taxon>
        <taxon>Burkholderiales</taxon>
        <taxon>Comamonadaceae</taxon>
        <taxon>Polaromonas</taxon>
    </lineage>
</organism>
<dbReference type="InterPro" id="IPR058163">
    <property type="entry name" value="LysR-type_TF_proteobact-type"/>
</dbReference>
<dbReference type="PANTHER" id="PTHR30537:SF5">
    <property type="entry name" value="HTH-TYPE TRANSCRIPTIONAL ACTIVATOR TTDR-RELATED"/>
    <property type="match status" value="1"/>
</dbReference>
<dbReference type="FunFam" id="1.10.10.10:FF:000001">
    <property type="entry name" value="LysR family transcriptional regulator"/>
    <property type="match status" value="1"/>
</dbReference>
<sequence length="313" mass="34413">MDKFNDLSIKTLRLFVAVLNHGSFSEVARQEGISPSSISRQIQQMEAALGQQLFYRHTRAVNATEAGRLLGFHARKVLAQLAEAGLALQEQANQPSGQIRINAPLAFGQLHIAPHLAELCQLYPQLSIDLQQTDSFVDPLLAAEDLLFRIGVLNDSGMQGRILAAQNYRLAASPTYLAKAGVPLTPEQLQQHQCLIFKGDHGPQRWFFRYPGQDWTAHALRGPLQGNNAKTLTQAALDGMGLVMFPTWLIAQALRDGSLVTVLPDYAVSNSLEQQQIAALYPGGRHLSLKVRAVIDFFVAKYGSPAYWDVGGF</sequence>
<dbReference type="Gene3D" id="1.10.10.10">
    <property type="entry name" value="Winged helix-like DNA-binding domain superfamily/Winged helix DNA-binding domain"/>
    <property type="match status" value="1"/>
</dbReference>
<proteinExistence type="inferred from homology"/>
<keyword evidence="7" id="KW-1185">Reference proteome</keyword>
<evidence type="ECO:0000313" key="6">
    <source>
        <dbReference type="EMBL" id="QJC55642.1"/>
    </source>
</evidence>
<dbReference type="Proteomes" id="UP000502041">
    <property type="component" value="Chromosome"/>
</dbReference>
<keyword evidence="4" id="KW-0804">Transcription</keyword>
<keyword evidence="3" id="KW-0238">DNA-binding</keyword>
<dbReference type="InterPro" id="IPR036388">
    <property type="entry name" value="WH-like_DNA-bd_sf"/>
</dbReference>
<feature type="domain" description="HTH lysR-type" evidence="5">
    <location>
        <begin position="7"/>
        <end position="64"/>
    </location>
</feature>
<keyword evidence="2" id="KW-0805">Transcription regulation</keyword>
<dbReference type="InterPro" id="IPR036390">
    <property type="entry name" value="WH_DNA-bd_sf"/>
</dbReference>
<dbReference type="InterPro" id="IPR005119">
    <property type="entry name" value="LysR_subst-bd"/>
</dbReference>
<evidence type="ECO:0000256" key="1">
    <source>
        <dbReference type="ARBA" id="ARBA00009437"/>
    </source>
</evidence>
<dbReference type="InterPro" id="IPR000847">
    <property type="entry name" value="LysR_HTH_N"/>
</dbReference>
<name>A0A6H2H6Y5_9BURK</name>